<evidence type="ECO:0000259" key="3">
    <source>
        <dbReference type="PROSITE" id="PS50011"/>
    </source>
</evidence>
<gene>
    <name evidence="4" type="ORF">KFL_004890050</name>
</gene>
<evidence type="ECO:0000256" key="2">
    <source>
        <dbReference type="SAM" id="MobiDB-lite"/>
    </source>
</evidence>
<evidence type="ECO:0000313" key="5">
    <source>
        <dbReference type="Proteomes" id="UP000054558"/>
    </source>
</evidence>
<dbReference type="SUPFAM" id="SSF56112">
    <property type="entry name" value="Protein kinase-like (PK-like)"/>
    <property type="match status" value="1"/>
</dbReference>
<name>A0A1Y1IGB7_KLENI</name>
<feature type="region of interest" description="Disordered" evidence="2">
    <location>
        <begin position="124"/>
        <end position="153"/>
    </location>
</feature>
<dbReference type="GO" id="GO:0005524">
    <property type="term" value="F:ATP binding"/>
    <property type="evidence" value="ECO:0007669"/>
    <property type="project" value="InterPro"/>
</dbReference>
<dbReference type="AlphaFoldDB" id="A0A1Y1IGB7"/>
<protein>
    <submittedName>
        <fullName evidence="4">ABC1 family protein</fullName>
    </submittedName>
</protein>
<dbReference type="PANTHER" id="PTHR10566">
    <property type="entry name" value="CHAPERONE-ACTIVITY OF BC1 COMPLEX CABC1 -RELATED"/>
    <property type="match status" value="1"/>
</dbReference>
<dbReference type="Proteomes" id="UP000054558">
    <property type="component" value="Unassembled WGS sequence"/>
</dbReference>
<dbReference type="Gene3D" id="1.10.510.10">
    <property type="entry name" value="Transferase(Phosphotransferase) domain 1"/>
    <property type="match status" value="1"/>
</dbReference>
<dbReference type="InterPro" id="IPR050154">
    <property type="entry name" value="UbiB_kinase"/>
</dbReference>
<accession>A0A1Y1IGB7</accession>
<dbReference type="OMA" id="PETSWIC"/>
<feature type="domain" description="Protein kinase" evidence="3">
    <location>
        <begin position="297"/>
        <end position="656"/>
    </location>
</feature>
<dbReference type="PANTHER" id="PTHR10566:SF124">
    <property type="entry name" value="PROTEIN KINASE SUPERFAMILY PROTEIN"/>
    <property type="match status" value="1"/>
</dbReference>
<feature type="region of interest" description="Disordered" evidence="2">
    <location>
        <begin position="817"/>
        <end position="836"/>
    </location>
</feature>
<dbReference type="InterPro" id="IPR004147">
    <property type="entry name" value="ABC1_dom"/>
</dbReference>
<organism evidence="4 5">
    <name type="scientific">Klebsormidium nitens</name>
    <name type="common">Green alga</name>
    <name type="synonym">Ulothrix nitens</name>
    <dbReference type="NCBI Taxonomy" id="105231"/>
    <lineage>
        <taxon>Eukaryota</taxon>
        <taxon>Viridiplantae</taxon>
        <taxon>Streptophyta</taxon>
        <taxon>Klebsormidiophyceae</taxon>
        <taxon>Klebsormidiales</taxon>
        <taxon>Klebsormidiaceae</taxon>
        <taxon>Klebsormidium</taxon>
    </lineage>
</organism>
<comment type="similarity">
    <text evidence="1">Belongs to the protein kinase superfamily. ADCK protein kinase family.</text>
</comment>
<reference evidence="4 5" key="1">
    <citation type="journal article" date="2014" name="Nat. Commun.">
        <title>Klebsormidium flaccidum genome reveals primary factors for plant terrestrial adaptation.</title>
        <authorList>
            <person name="Hori K."/>
            <person name="Maruyama F."/>
            <person name="Fujisawa T."/>
            <person name="Togashi T."/>
            <person name="Yamamoto N."/>
            <person name="Seo M."/>
            <person name="Sato S."/>
            <person name="Yamada T."/>
            <person name="Mori H."/>
            <person name="Tajima N."/>
            <person name="Moriyama T."/>
            <person name="Ikeuchi M."/>
            <person name="Watanabe M."/>
            <person name="Wada H."/>
            <person name="Kobayashi K."/>
            <person name="Saito M."/>
            <person name="Masuda T."/>
            <person name="Sasaki-Sekimoto Y."/>
            <person name="Mashiguchi K."/>
            <person name="Awai K."/>
            <person name="Shimojima M."/>
            <person name="Masuda S."/>
            <person name="Iwai M."/>
            <person name="Nobusawa T."/>
            <person name="Narise T."/>
            <person name="Kondo S."/>
            <person name="Saito H."/>
            <person name="Sato R."/>
            <person name="Murakawa M."/>
            <person name="Ihara Y."/>
            <person name="Oshima-Yamada Y."/>
            <person name="Ohtaka K."/>
            <person name="Satoh M."/>
            <person name="Sonobe K."/>
            <person name="Ishii M."/>
            <person name="Ohtani R."/>
            <person name="Kanamori-Sato M."/>
            <person name="Honoki R."/>
            <person name="Miyazaki D."/>
            <person name="Mochizuki H."/>
            <person name="Umetsu J."/>
            <person name="Higashi K."/>
            <person name="Shibata D."/>
            <person name="Kamiya Y."/>
            <person name="Sato N."/>
            <person name="Nakamura Y."/>
            <person name="Tabata S."/>
            <person name="Ida S."/>
            <person name="Kurokawa K."/>
            <person name="Ohta H."/>
        </authorList>
    </citation>
    <scope>NUCLEOTIDE SEQUENCE [LARGE SCALE GENOMIC DNA]</scope>
    <source>
        <strain evidence="4 5">NIES-2285</strain>
    </source>
</reference>
<sequence length="914" mass="99646">MNAAGPPSSRSRLLLRPRLWESLLPWIRAQAGACEEGLGAVAKVSPLLNGGEALWRRTPLLSTVGIESESLLSGSRWFKPPAFSISASTLCVSSQLDLILPSSWQIRSSYTATGSPGATVAATTSTTAHQAPKSTSRVTDAVRPPPGAAATTAPPAAAELLLEDGFFTEDETVELPQRLKPAVYDPGALARHYRWRPLPVLWRALVITAEVGWLRLRSLRESDINKRAEMLRLALIRLGPAFIKLGQTLSTRPDVLPPQICAELAKLQDQIPPFPTRAAFRAIEAQLGAPIEKLFQEISPEPVAAASLGQVYKARLPGPYGAWVAVKVQRPGLAVRLALDAYLLRQVAAQLQRYVGARGSLTAVVDEMVGRVFEEVDYVREAHNAERFAQLYAFDAAKGAEHARDYDGGWDGLMDAPPGRRRNGAEEGGVRVPRILWRMTTHQILTMEWMEGVKLTDAAAIAGLQLNAEKIVDFGVLCSLRQLLEEGFFHSDPHPGNLLVTSDGLLVYLDFGMMSELPHRYRIGLIRTLVHFVNRDALGLASDFVTLGFLPPQTELARVAAALRESFGTEGRRMKLDFQGIVTQLAEVMYRFQFQYPAVYTMVIRALGSLEGTATALDPSFKVLASAYPFVVGRLLADPTPEMREILRELLLHPDGNVRWHRLERLVAAIGMQGRPVTAPDGPWGGRAALGRAGSSLRGALDQRAIVAATADLLDFVMADSGTHVRHHVVQDLAGVTDSLVGSMLDHVRHWAGLGPAPDGRADAEEAHPEDARPAALRPRVDAAGHIVVATVADQQAAAAFEASSLPRWSARLMQPAAAEGGSGRAEERRMVDDDDDNEDDVLLERVAAGMRTLGNTVQAAPALWLPLLARMALRREMVGMGMQVGREMAASMRKQLVEAWEDTLDHRTRRPEK</sequence>
<dbReference type="OrthoDB" id="427480at2759"/>
<evidence type="ECO:0000313" key="4">
    <source>
        <dbReference type="EMBL" id="GAQ89122.1"/>
    </source>
</evidence>
<dbReference type="PROSITE" id="PS50011">
    <property type="entry name" value="PROTEIN_KINASE_DOM"/>
    <property type="match status" value="1"/>
</dbReference>
<dbReference type="CDD" id="cd05121">
    <property type="entry name" value="ABC1_ADCK3-like"/>
    <property type="match status" value="1"/>
</dbReference>
<dbReference type="GO" id="GO:0004672">
    <property type="term" value="F:protein kinase activity"/>
    <property type="evidence" value="ECO:0000318"/>
    <property type="project" value="GO_Central"/>
</dbReference>
<proteinExistence type="inferred from homology"/>
<dbReference type="InterPro" id="IPR011009">
    <property type="entry name" value="Kinase-like_dom_sf"/>
</dbReference>
<dbReference type="EMBL" id="DF237438">
    <property type="protein sequence ID" value="GAQ89122.1"/>
    <property type="molecule type" value="Genomic_DNA"/>
</dbReference>
<dbReference type="InterPro" id="IPR000719">
    <property type="entry name" value="Prot_kinase_dom"/>
</dbReference>
<keyword evidence="5" id="KW-1185">Reference proteome</keyword>
<dbReference type="STRING" id="105231.A0A1Y1IGB7"/>
<evidence type="ECO:0000256" key="1">
    <source>
        <dbReference type="ARBA" id="ARBA00009670"/>
    </source>
</evidence>
<dbReference type="Pfam" id="PF03109">
    <property type="entry name" value="ABC1"/>
    <property type="match status" value="2"/>
</dbReference>